<evidence type="ECO:0000256" key="7">
    <source>
        <dbReference type="PIRSR" id="PIRSR016020-2"/>
    </source>
</evidence>
<keyword evidence="9" id="KW-1185">Reference proteome</keyword>
<feature type="active site" evidence="6">
    <location>
        <position position="146"/>
    </location>
</feature>
<dbReference type="Pfam" id="PF01263">
    <property type="entry name" value="Aldose_epim"/>
    <property type="match status" value="1"/>
</dbReference>
<dbReference type="RefSeq" id="XP_022579051.1">
    <property type="nucleotide sequence ID" value="XM_022723583.1"/>
</dbReference>
<dbReference type="STRING" id="1073090.A0A1L9SBJ4"/>
<evidence type="ECO:0000256" key="2">
    <source>
        <dbReference type="ARBA" id="ARBA00005866"/>
    </source>
</evidence>
<dbReference type="AlphaFoldDB" id="A0A1L9SBJ4"/>
<dbReference type="VEuPathDB" id="FungiDB:ASPZODRAFT_134623"/>
<dbReference type="SUPFAM" id="SSF74650">
    <property type="entry name" value="Galactose mutarotase-like"/>
    <property type="match status" value="1"/>
</dbReference>
<dbReference type="Proteomes" id="UP000184188">
    <property type="component" value="Unassembled WGS sequence"/>
</dbReference>
<dbReference type="GeneID" id="34610048"/>
<organism evidence="8 9">
    <name type="scientific">Penicilliopsis zonata CBS 506.65</name>
    <dbReference type="NCBI Taxonomy" id="1073090"/>
    <lineage>
        <taxon>Eukaryota</taxon>
        <taxon>Fungi</taxon>
        <taxon>Dikarya</taxon>
        <taxon>Ascomycota</taxon>
        <taxon>Pezizomycotina</taxon>
        <taxon>Eurotiomycetes</taxon>
        <taxon>Eurotiomycetidae</taxon>
        <taxon>Eurotiales</taxon>
        <taxon>Aspergillaceae</taxon>
        <taxon>Penicilliopsis</taxon>
    </lineage>
</organism>
<keyword evidence="4 5" id="KW-0413">Isomerase</keyword>
<dbReference type="InterPro" id="IPR014718">
    <property type="entry name" value="GH-type_carb-bd"/>
</dbReference>
<dbReference type="PIRSF" id="PIRSF016020">
    <property type="entry name" value="PHexose_mutarotase"/>
    <property type="match status" value="1"/>
</dbReference>
<dbReference type="PANTHER" id="PTHR11122:SF13">
    <property type="entry name" value="GLUCOSE-6-PHOSPHATE 1-EPIMERASE"/>
    <property type="match status" value="1"/>
</dbReference>
<evidence type="ECO:0000313" key="8">
    <source>
        <dbReference type="EMBL" id="OJJ44541.1"/>
    </source>
</evidence>
<feature type="binding site" evidence="7">
    <location>
        <position position="62"/>
    </location>
    <ligand>
        <name>substrate</name>
    </ligand>
</feature>
<accession>A0A1L9SBJ4</accession>
<comment type="similarity">
    <text evidence="2 5">Belongs to the glucose-6-phosphate 1-epimerase family.</text>
</comment>
<feature type="binding site" evidence="7">
    <location>
        <position position="57"/>
    </location>
    <ligand>
        <name>substrate</name>
    </ligand>
</feature>
<dbReference type="InterPro" id="IPR025532">
    <property type="entry name" value="G6P_1-epimerase"/>
</dbReference>
<feature type="binding site" evidence="7">
    <location>
        <position position="33"/>
    </location>
    <ligand>
        <name>substrate</name>
    </ligand>
</feature>
<gene>
    <name evidence="8" type="ORF">ASPZODRAFT_134623</name>
</gene>
<evidence type="ECO:0000256" key="5">
    <source>
        <dbReference type="PIRNR" id="PIRNR016020"/>
    </source>
</evidence>
<evidence type="ECO:0000256" key="4">
    <source>
        <dbReference type="ARBA" id="ARBA00023235"/>
    </source>
</evidence>
<name>A0A1L9SBJ4_9EURO</name>
<comment type="catalytic activity">
    <reaction evidence="1">
        <text>alpha-D-glucose 6-phosphate = beta-D-glucose 6-phosphate</text>
        <dbReference type="Rhea" id="RHEA:16249"/>
        <dbReference type="ChEBI" id="CHEBI:58225"/>
        <dbReference type="ChEBI" id="CHEBI:58247"/>
        <dbReference type="EC" id="5.1.3.15"/>
    </reaction>
</comment>
<evidence type="ECO:0000256" key="6">
    <source>
        <dbReference type="PIRSR" id="PIRSR016020-1"/>
    </source>
</evidence>
<sequence>MYGATVTSWKLADGKEQLFLSEKAILDGSKPIRGGIPVVFPVFGPPPQNHATSALPQHGFARSSNWEFLGKSSSESLGKGDRKQSNESVTLDFGLSNTMLSDESRKAWPYEFGLVYSVMLTKDGLETSLRVQNNGSQNFEFKVLLHTYFQIDDISKIRVKGLESKTYVDKVLNASIHTETSPSLAITQETDRVYQALDAGVPVVISSADDDQPIFSITRKALDDVVVWNPWADKAKGMADFAPDEGFKNMICVEAGSVASWQTLEAGETWEGGQFIKPRL</sequence>
<dbReference type="GO" id="GO:0005975">
    <property type="term" value="P:carbohydrate metabolic process"/>
    <property type="evidence" value="ECO:0007669"/>
    <property type="project" value="InterPro"/>
</dbReference>
<dbReference type="OrthoDB" id="1659429at2759"/>
<dbReference type="GO" id="GO:0047938">
    <property type="term" value="F:glucose-6-phosphate 1-epimerase activity"/>
    <property type="evidence" value="ECO:0007669"/>
    <property type="project" value="UniProtKB-UniRule"/>
</dbReference>
<dbReference type="EC" id="5.1.3.15" evidence="3 5"/>
<evidence type="ECO:0000256" key="3">
    <source>
        <dbReference type="ARBA" id="ARBA00012083"/>
    </source>
</evidence>
<comment type="function">
    <text evidence="5">Catalyzes the interconversion between the alpha and beta anomers from at least three hexose 6-phosphate sugars (Glc6P, Gal6P, and Man6P).</text>
</comment>
<dbReference type="InterPro" id="IPR008183">
    <property type="entry name" value="Aldose_1/G6P_1-epimerase"/>
</dbReference>
<dbReference type="EMBL" id="KV878347">
    <property type="protein sequence ID" value="OJJ44541.1"/>
    <property type="molecule type" value="Genomic_DNA"/>
</dbReference>
<dbReference type="PANTHER" id="PTHR11122">
    <property type="entry name" value="APOSPORY-ASSOCIATED PROTEIN C-RELATED"/>
    <property type="match status" value="1"/>
</dbReference>
<feature type="active site" evidence="6">
    <location>
        <position position="254"/>
    </location>
</feature>
<dbReference type="GO" id="GO:0030246">
    <property type="term" value="F:carbohydrate binding"/>
    <property type="evidence" value="ECO:0007669"/>
    <property type="project" value="UniProtKB-UniRule"/>
</dbReference>
<dbReference type="GO" id="GO:0005737">
    <property type="term" value="C:cytoplasm"/>
    <property type="evidence" value="ECO:0007669"/>
    <property type="project" value="TreeGrafter"/>
</dbReference>
<protein>
    <recommendedName>
        <fullName evidence="3 5">Glucose-6-phosphate 1-epimerase</fullName>
        <ecNumber evidence="3 5">5.1.3.15</ecNumber>
    </recommendedName>
</protein>
<dbReference type="Gene3D" id="2.70.98.10">
    <property type="match status" value="1"/>
</dbReference>
<reference evidence="9" key="1">
    <citation type="journal article" date="2017" name="Genome Biol.">
        <title>Comparative genomics reveals high biological diversity and specific adaptations in the industrially and medically important fungal genus Aspergillus.</title>
        <authorList>
            <person name="de Vries R.P."/>
            <person name="Riley R."/>
            <person name="Wiebenga A."/>
            <person name="Aguilar-Osorio G."/>
            <person name="Amillis S."/>
            <person name="Uchima C.A."/>
            <person name="Anderluh G."/>
            <person name="Asadollahi M."/>
            <person name="Askin M."/>
            <person name="Barry K."/>
            <person name="Battaglia E."/>
            <person name="Bayram O."/>
            <person name="Benocci T."/>
            <person name="Braus-Stromeyer S.A."/>
            <person name="Caldana C."/>
            <person name="Canovas D."/>
            <person name="Cerqueira G.C."/>
            <person name="Chen F."/>
            <person name="Chen W."/>
            <person name="Choi C."/>
            <person name="Clum A."/>
            <person name="Dos Santos R.A."/>
            <person name="Damasio A.R."/>
            <person name="Diallinas G."/>
            <person name="Emri T."/>
            <person name="Fekete E."/>
            <person name="Flipphi M."/>
            <person name="Freyberg S."/>
            <person name="Gallo A."/>
            <person name="Gournas C."/>
            <person name="Habgood R."/>
            <person name="Hainaut M."/>
            <person name="Harispe M.L."/>
            <person name="Henrissat B."/>
            <person name="Hilden K.S."/>
            <person name="Hope R."/>
            <person name="Hossain A."/>
            <person name="Karabika E."/>
            <person name="Karaffa L."/>
            <person name="Karanyi Z."/>
            <person name="Krasevec N."/>
            <person name="Kuo A."/>
            <person name="Kusch H."/>
            <person name="LaButti K."/>
            <person name="Lagendijk E.L."/>
            <person name="Lapidus A."/>
            <person name="Levasseur A."/>
            <person name="Lindquist E."/>
            <person name="Lipzen A."/>
            <person name="Logrieco A.F."/>
            <person name="MacCabe A."/>
            <person name="Maekelae M.R."/>
            <person name="Malavazi I."/>
            <person name="Melin P."/>
            <person name="Meyer V."/>
            <person name="Mielnichuk N."/>
            <person name="Miskei M."/>
            <person name="Molnar A.P."/>
            <person name="Mule G."/>
            <person name="Ngan C.Y."/>
            <person name="Orejas M."/>
            <person name="Orosz E."/>
            <person name="Ouedraogo J.P."/>
            <person name="Overkamp K.M."/>
            <person name="Park H.-S."/>
            <person name="Perrone G."/>
            <person name="Piumi F."/>
            <person name="Punt P.J."/>
            <person name="Ram A.F."/>
            <person name="Ramon A."/>
            <person name="Rauscher S."/>
            <person name="Record E."/>
            <person name="Riano-Pachon D.M."/>
            <person name="Robert V."/>
            <person name="Roehrig J."/>
            <person name="Ruller R."/>
            <person name="Salamov A."/>
            <person name="Salih N.S."/>
            <person name="Samson R.A."/>
            <person name="Sandor E."/>
            <person name="Sanguinetti M."/>
            <person name="Schuetze T."/>
            <person name="Sepcic K."/>
            <person name="Shelest E."/>
            <person name="Sherlock G."/>
            <person name="Sophianopoulou V."/>
            <person name="Squina F.M."/>
            <person name="Sun H."/>
            <person name="Susca A."/>
            <person name="Todd R.B."/>
            <person name="Tsang A."/>
            <person name="Unkles S.E."/>
            <person name="van de Wiele N."/>
            <person name="van Rossen-Uffink D."/>
            <person name="Oliveira J.V."/>
            <person name="Vesth T.C."/>
            <person name="Visser J."/>
            <person name="Yu J.-H."/>
            <person name="Zhou M."/>
            <person name="Andersen M.R."/>
            <person name="Archer D.B."/>
            <person name="Baker S.E."/>
            <person name="Benoit I."/>
            <person name="Brakhage A.A."/>
            <person name="Braus G.H."/>
            <person name="Fischer R."/>
            <person name="Frisvad J.C."/>
            <person name="Goldman G.H."/>
            <person name="Houbraken J."/>
            <person name="Oakley B."/>
            <person name="Pocsi I."/>
            <person name="Scazzocchio C."/>
            <person name="Seiboth B."/>
            <person name="vanKuyk P.A."/>
            <person name="Wortman J."/>
            <person name="Dyer P.S."/>
            <person name="Grigoriev I.V."/>
        </authorList>
    </citation>
    <scope>NUCLEOTIDE SEQUENCE [LARGE SCALE GENOMIC DNA]</scope>
    <source>
        <strain evidence="9">CBS 506.65</strain>
    </source>
</reference>
<dbReference type="InterPro" id="IPR011013">
    <property type="entry name" value="Gal_mutarotase_sf_dom"/>
</dbReference>
<dbReference type="CDD" id="cd09020">
    <property type="entry name" value="D-hex-6-P-epi_like"/>
    <property type="match status" value="1"/>
</dbReference>
<proteinExistence type="inferred from homology"/>
<evidence type="ECO:0000256" key="1">
    <source>
        <dbReference type="ARBA" id="ARBA00001096"/>
    </source>
</evidence>
<evidence type="ECO:0000313" key="9">
    <source>
        <dbReference type="Proteomes" id="UP000184188"/>
    </source>
</evidence>